<keyword evidence="3" id="KW-1185">Reference proteome</keyword>
<sequence length="172" mass="19372">MGRSVRRERQLLTVDEAKLVEDSHHPALGLLSDKDLAELRKLVRERRDRARQIAARQRREMRGKADPRGAQAAADDTGSREKRDVLAAAMQRLNRETTRREAKAAREAMKDSVARALEMRRIRAQAPGRPASQTANLGIRAKEKTPGRARDGAKLGAISQHNKNMQAKRDNR</sequence>
<evidence type="ECO:0000256" key="1">
    <source>
        <dbReference type="SAM" id="MobiDB-lite"/>
    </source>
</evidence>
<evidence type="ECO:0000313" key="3">
    <source>
        <dbReference type="Proteomes" id="UP000198755"/>
    </source>
</evidence>
<dbReference type="Proteomes" id="UP000198755">
    <property type="component" value="Unassembled WGS sequence"/>
</dbReference>
<gene>
    <name evidence="2" type="ORF">SAMN05444581_12149</name>
</gene>
<dbReference type="RefSeq" id="WP_091686006.1">
    <property type="nucleotide sequence ID" value="NZ_FOSN01000021.1"/>
</dbReference>
<dbReference type="OrthoDB" id="7210901at2"/>
<feature type="region of interest" description="Disordered" evidence="1">
    <location>
        <begin position="121"/>
        <end position="172"/>
    </location>
</feature>
<feature type="compositionally biased region" description="Basic and acidic residues" evidence="1">
    <location>
        <begin position="50"/>
        <end position="67"/>
    </location>
</feature>
<proteinExistence type="predicted"/>
<evidence type="ECO:0000313" key="2">
    <source>
        <dbReference type="EMBL" id="SFK79612.1"/>
    </source>
</evidence>
<name>A0A1I4CEH7_9HYPH</name>
<protein>
    <submittedName>
        <fullName evidence="2">Uncharacterized protein</fullName>
    </submittedName>
</protein>
<feature type="region of interest" description="Disordered" evidence="1">
    <location>
        <begin position="50"/>
        <end position="82"/>
    </location>
</feature>
<dbReference type="AlphaFoldDB" id="A0A1I4CEH7"/>
<organism evidence="2 3">
    <name type="scientific">Methylocapsa palsarum</name>
    <dbReference type="NCBI Taxonomy" id="1612308"/>
    <lineage>
        <taxon>Bacteria</taxon>
        <taxon>Pseudomonadati</taxon>
        <taxon>Pseudomonadota</taxon>
        <taxon>Alphaproteobacteria</taxon>
        <taxon>Hyphomicrobiales</taxon>
        <taxon>Beijerinckiaceae</taxon>
        <taxon>Methylocapsa</taxon>
    </lineage>
</organism>
<feature type="compositionally biased region" description="Basic and acidic residues" evidence="1">
    <location>
        <begin position="140"/>
        <end position="153"/>
    </location>
</feature>
<reference evidence="2 3" key="1">
    <citation type="submission" date="2016-10" db="EMBL/GenBank/DDBJ databases">
        <authorList>
            <person name="de Groot N.N."/>
        </authorList>
    </citation>
    <scope>NUCLEOTIDE SEQUENCE [LARGE SCALE GENOMIC DNA]</scope>
    <source>
        <strain evidence="2 3">NE2</strain>
    </source>
</reference>
<accession>A0A1I4CEH7</accession>
<dbReference type="STRING" id="1612308.SAMN05444581_12149"/>
<dbReference type="EMBL" id="FOSN01000021">
    <property type="protein sequence ID" value="SFK79612.1"/>
    <property type="molecule type" value="Genomic_DNA"/>
</dbReference>